<dbReference type="EMBL" id="BAAARA010000004">
    <property type="protein sequence ID" value="GAA2341116.1"/>
    <property type="molecule type" value="Genomic_DNA"/>
</dbReference>
<protein>
    <submittedName>
        <fullName evidence="1">Uncharacterized protein</fullName>
    </submittedName>
</protein>
<keyword evidence="2" id="KW-1185">Reference proteome</keyword>
<evidence type="ECO:0000313" key="1">
    <source>
        <dbReference type="EMBL" id="GAA2341116.1"/>
    </source>
</evidence>
<accession>A0ABN3FZQ9</accession>
<gene>
    <name evidence="1" type="ORF">GCM10009854_16950</name>
</gene>
<evidence type="ECO:0000313" key="2">
    <source>
        <dbReference type="Proteomes" id="UP001501218"/>
    </source>
</evidence>
<dbReference type="RefSeq" id="WP_344128515.1">
    <property type="nucleotide sequence ID" value="NZ_BAAARA010000004.1"/>
</dbReference>
<organism evidence="1 2">
    <name type="scientific">Saccharopolyspora halophila</name>
    <dbReference type="NCBI Taxonomy" id="405551"/>
    <lineage>
        <taxon>Bacteria</taxon>
        <taxon>Bacillati</taxon>
        <taxon>Actinomycetota</taxon>
        <taxon>Actinomycetes</taxon>
        <taxon>Pseudonocardiales</taxon>
        <taxon>Pseudonocardiaceae</taxon>
        <taxon>Saccharopolyspora</taxon>
    </lineage>
</organism>
<reference evidence="1 2" key="1">
    <citation type="journal article" date="2019" name="Int. J. Syst. Evol. Microbiol.">
        <title>The Global Catalogue of Microorganisms (GCM) 10K type strain sequencing project: providing services to taxonomists for standard genome sequencing and annotation.</title>
        <authorList>
            <consortium name="The Broad Institute Genomics Platform"/>
            <consortium name="The Broad Institute Genome Sequencing Center for Infectious Disease"/>
            <person name="Wu L."/>
            <person name="Ma J."/>
        </authorList>
    </citation>
    <scope>NUCLEOTIDE SEQUENCE [LARGE SCALE GENOMIC DNA]</scope>
    <source>
        <strain evidence="1 2">JCM 16221</strain>
    </source>
</reference>
<sequence length="102" mass="11268">MTEQPSPHEVAEQVLAHPSVARLHGGRFGEIASYLPGDKVVGVRLREDAPAEIGVTLRMDRPLRETTDELREKLIERLGGPVDIVVSEVVTDEEFAETDHAE</sequence>
<dbReference type="Proteomes" id="UP001501218">
    <property type="component" value="Unassembled WGS sequence"/>
</dbReference>
<name>A0ABN3FZQ9_9PSEU</name>
<proteinExistence type="predicted"/>
<comment type="caution">
    <text evidence="1">The sequence shown here is derived from an EMBL/GenBank/DDBJ whole genome shotgun (WGS) entry which is preliminary data.</text>
</comment>